<accession>A0ABU6UYA6</accession>
<protein>
    <submittedName>
        <fullName evidence="2">Uncharacterized protein</fullName>
    </submittedName>
</protein>
<dbReference type="EMBL" id="JASCZI010125311">
    <property type="protein sequence ID" value="MED6166247.1"/>
    <property type="molecule type" value="Genomic_DNA"/>
</dbReference>
<reference evidence="2 3" key="1">
    <citation type="journal article" date="2023" name="Plants (Basel)">
        <title>Bridging the Gap: Combining Genomics and Transcriptomics Approaches to Understand Stylosanthes scabra, an Orphan Legume from the Brazilian Caatinga.</title>
        <authorList>
            <person name="Ferreira-Neto J.R.C."/>
            <person name="da Silva M.D."/>
            <person name="Binneck E."/>
            <person name="de Melo N.F."/>
            <person name="da Silva R.H."/>
            <person name="de Melo A.L.T.M."/>
            <person name="Pandolfi V."/>
            <person name="Bustamante F.O."/>
            <person name="Brasileiro-Vidal A.C."/>
            <person name="Benko-Iseppon A.M."/>
        </authorList>
    </citation>
    <scope>NUCLEOTIDE SEQUENCE [LARGE SCALE GENOMIC DNA]</scope>
    <source>
        <tissue evidence="2">Leaves</tissue>
    </source>
</reference>
<comment type="caution">
    <text evidence="2">The sequence shown here is derived from an EMBL/GenBank/DDBJ whole genome shotgun (WGS) entry which is preliminary data.</text>
</comment>
<evidence type="ECO:0000313" key="2">
    <source>
        <dbReference type="EMBL" id="MED6166247.1"/>
    </source>
</evidence>
<gene>
    <name evidence="2" type="ORF">PIB30_107220</name>
</gene>
<feature type="compositionally biased region" description="Basic and acidic residues" evidence="1">
    <location>
        <begin position="8"/>
        <end position="22"/>
    </location>
</feature>
<dbReference type="Proteomes" id="UP001341840">
    <property type="component" value="Unassembled WGS sequence"/>
</dbReference>
<feature type="region of interest" description="Disordered" evidence="1">
    <location>
        <begin position="1"/>
        <end position="22"/>
    </location>
</feature>
<proteinExistence type="predicted"/>
<keyword evidence="3" id="KW-1185">Reference proteome</keyword>
<sequence>MKRIAKAKNREEGSSKGKVEEEKARRKIELKCASVDDLIDKLKAFKGALYINKELNTPLGARPFQVEIMKPSSLQ</sequence>
<feature type="non-terminal residue" evidence="2">
    <location>
        <position position="75"/>
    </location>
</feature>
<organism evidence="2 3">
    <name type="scientific">Stylosanthes scabra</name>
    <dbReference type="NCBI Taxonomy" id="79078"/>
    <lineage>
        <taxon>Eukaryota</taxon>
        <taxon>Viridiplantae</taxon>
        <taxon>Streptophyta</taxon>
        <taxon>Embryophyta</taxon>
        <taxon>Tracheophyta</taxon>
        <taxon>Spermatophyta</taxon>
        <taxon>Magnoliopsida</taxon>
        <taxon>eudicotyledons</taxon>
        <taxon>Gunneridae</taxon>
        <taxon>Pentapetalae</taxon>
        <taxon>rosids</taxon>
        <taxon>fabids</taxon>
        <taxon>Fabales</taxon>
        <taxon>Fabaceae</taxon>
        <taxon>Papilionoideae</taxon>
        <taxon>50 kb inversion clade</taxon>
        <taxon>dalbergioids sensu lato</taxon>
        <taxon>Dalbergieae</taxon>
        <taxon>Pterocarpus clade</taxon>
        <taxon>Stylosanthes</taxon>
    </lineage>
</organism>
<evidence type="ECO:0000256" key="1">
    <source>
        <dbReference type="SAM" id="MobiDB-lite"/>
    </source>
</evidence>
<evidence type="ECO:0000313" key="3">
    <source>
        <dbReference type="Proteomes" id="UP001341840"/>
    </source>
</evidence>
<name>A0ABU6UYA6_9FABA</name>